<evidence type="ECO:0000313" key="2">
    <source>
        <dbReference type="Proteomes" id="UP000748991"/>
    </source>
</evidence>
<comment type="caution">
    <text evidence="1">The sequence shown here is derived from an EMBL/GenBank/DDBJ whole genome shotgun (WGS) entry which is preliminary data.</text>
</comment>
<name>A0A943SR86_9FIRM</name>
<reference evidence="1" key="1">
    <citation type="submission" date="2021-02" db="EMBL/GenBank/DDBJ databases">
        <title>Infant gut strain persistence is associated with maternal origin, phylogeny, and functional potential including surface adhesion and iron acquisition.</title>
        <authorList>
            <person name="Lou Y.C."/>
        </authorList>
    </citation>
    <scope>NUCLEOTIDE SEQUENCE</scope>
    <source>
        <strain evidence="1">L3_060_052G1_dasL3_060_052G1_concoct_1</strain>
    </source>
</reference>
<dbReference type="AlphaFoldDB" id="A0A943SR86"/>
<proteinExistence type="predicted"/>
<dbReference type="Proteomes" id="UP000748991">
    <property type="component" value="Unassembled WGS sequence"/>
</dbReference>
<gene>
    <name evidence="1" type="ORF">KH327_06125</name>
</gene>
<sequence length="135" mass="16207">MEHIKETFIERSKRVKKELENANWKSYLYDSDNLLPQVDGFKTFTSRNMTEFNRLVYFKEGHLLDALEYEFGEPEGICSFQNLERMKKLMKEVEEADPSKETLDRLENIKKRLEDYVLHSLELKYESEERNKGES</sequence>
<dbReference type="EMBL" id="JAGZZP010000010">
    <property type="protein sequence ID" value="MBS6535391.1"/>
    <property type="molecule type" value="Genomic_DNA"/>
</dbReference>
<organism evidence="1 2">
    <name type="scientific">Peptoniphilus harei</name>
    <dbReference type="NCBI Taxonomy" id="54005"/>
    <lineage>
        <taxon>Bacteria</taxon>
        <taxon>Bacillati</taxon>
        <taxon>Bacillota</taxon>
        <taxon>Tissierellia</taxon>
        <taxon>Tissierellales</taxon>
        <taxon>Peptoniphilaceae</taxon>
        <taxon>Peptoniphilus</taxon>
    </lineage>
</organism>
<protein>
    <submittedName>
        <fullName evidence="1">Uncharacterized protein</fullName>
    </submittedName>
</protein>
<evidence type="ECO:0000313" key="1">
    <source>
        <dbReference type="EMBL" id="MBS6535391.1"/>
    </source>
</evidence>
<accession>A0A943SR86</accession>